<dbReference type="NCBIfam" id="NF004776">
    <property type="entry name" value="PRK06116.1"/>
    <property type="match status" value="1"/>
</dbReference>
<dbReference type="EC" id="1.8.1.7" evidence="14"/>
<keyword evidence="18" id="KW-1185">Reference proteome</keyword>
<dbReference type="FunFam" id="3.50.50.60:FF:000051">
    <property type="entry name" value="Glutathione reductase"/>
    <property type="match status" value="1"/>
</dbReference>
<dbReference type="SUPFAM" id="SSF51905">
    <property type="entry name" value="FAD/NAD(P)-binding domain"/>
    <property type="match status" value="1"/>
</dbReference>
<dbReference type="GO" id="GO:0045454">
    <property type="term" value="P:cell redox homeostasis"/>
    <property type="evidence" value="ECO:0007669"/>
    <property type="project" value="InterPro"/>
</dbReference>
<comment type="cofactor">
    <cofactor evidence="11">
        <name>FAD</name>
        <dbReference type="ChEBI" id="CHEBI:57692"/>
    </cofactor>
    <text evidence="11">Binds 1 FAD per subunit.</text>
</comment>
<dbReference type="InterPro" id="IPR046952">
    <property type="entry name" value="GSHR/TRXR-like"/>
</dbReference>
<sequence length="458" mass="49678">MSDFDYDLFVIGGGSGGVRAARIAATHGARVAIAEEYRYGGTCVIRGCVPKKLLVYASRYSEEFEDAAGFGWTVGPRSFDWTRLIEAKDREIARLEGIYRRNLERTGVELFDSRAVLEGPHTVRLLADDRRISARYILIATGATPNVDPDLPGGEHVITSNEAFHLPELPKRVVVAGGGYIAVEFAGIFNGLGVETTLIYRGDQILRGFDGDMRRALQEEMEKKGIRVLTGDVFTSIEKGADGTLTGRTRKGETLVADQMLFAIGRRPNIAGLGLETAGVEVTPGGAIRVDAASQTSVPSIYAVGDVTDRANLTPVAIREGHAFADSVFGKRAWTVDHSLIATAVFSQPELGTVGLTQEEALQRTPNLDIFRTSFRPMKHTLSGRDEKMHMKLIVDADSDRVLGVHVLGPDAGELAQVLGITLEMGATKADFDRTIAVHPTAAEELVTMREPSERLRG</sequence>
<dbReference type="Pfam" id="PF02852">
    <property type="entry name" value="Pyr_redox_dim"/>
    <property type="match status" value="1"/>
</dbReference>
<dbReference type="InterPro" id="IPR006324">
    <property type="entry name" value="GSHR"/>
</dbReference>
<evidence type="ECO:0000256" key="14">
    <source>
        <dbReference type="RuleBase" id="RU365040"/>
    </source>
</evidence>
<dbReference type="Pfam" id="PF07992">
    <property type="entry name" value="Pyr_redox_2"/>
    <property type="match status" value="1"/>
</dbReference>
<evidence type="ECO:0000313" key="18">
    <source>
        <dbReference type="Proteomes" id="UP000586722"/>
    </source>
</evidence>
<dbReference type="RefSeq" id="WP_161708367.1">
    <property type="nucleotide sequence ID" value="NZ_JAABLQ010000001.1"/>
</dbReference>
<evidence type="ECO:0000256" key="8">
    <source>
        <dbReference type="ARBA" id="ARBA00023284"/>
    </source>
</evidence>
<dbReference type="InterPro" id="IPR004099">
    <property type="entry name" value="Pyr_nucl-diS_OxRdtase_dimer"/>
</dbReference>
<keyword evidence="11" id="KW-0547">Nucleotide-binding</keyword>
<dbReference type="PRINTS" id="PR00411">
    <property type="entry name" value="PNDRDTASEI"/>
</dbReference>
<keyword evidence="4 11" id="KW-0274">FAD</keyword>
<evidence type="ECO:0000256" key="13">
    <source>
        <dbReference type="RuleBase" id="RU003691"/>
    </source>
</evidence>
<dbReference type="NCBIfam" id="TIGR01424">
    <property type="entry name" value="gluta_reduc_2"/>
    <property type="match status" value="1"/>
</dbReference>
<dbReference type="Proteomes" id="UP000586722">
    <property type="component" value="Unassembled WGS sequence"/>
</dbReference>
<feature type="binding site" evidence="11">
    <location>
        <position position="306"/>
    </location>
    <ligand>
        <name>FAD</name>
        <dbReference type="ChEBI" id="CHEBI:57692"/>
    </ligand>
</feature>
<dbReference type="InterPro" id="IPR016156">
    <property type="entry name" value="FAD/NAD-linked_Rdtase_dimer_sf"/>
</dbReference>
<evidence type="ECO:0000256" key="12">
    <source>
        <dbReference type="PIRSR" id="PIRSR000350-4"/>
    </source>
</evidence>
<dbReference type="PRINTS" id="PR00368">
    <property type="entry name" value="FADPNR"/>
</dbReference>
<dbReference type="GO" id="GO:0004362">
    <property type="term" value="F:glutathione-disulfide reductase (NADPH) activity"/>
    <property type="evidence" value="ECO:0007669"/>
    <property type="project" value="UniProtKB-EC"/>
</dbReference>
<keyword evidence="7" id="KW-1015">Disulfide bond</keyword>
<dbReference type="SUPFAM" id="SSF55424">
    <property type="entry name" value="FAD/NAD-linked reductases, dimerisation (C-terminal) domain"/>
    <property type="match status" value="1"/>
</dbReference>
<dbReference type="GO" id="GO:0050660">
    <property type="term" value="F:flavin adenine dinucleotide binding"/>
    <property type="evidence" value="ECO:0007669"/>
    <property type="project" value="InterPro"/>
</dbReference>
<keyword evidence="5 14" id="KW-0521">NADP</keyword>
<organism evidence="17 18">
    <name type="scientific">Pannonibacter tanglangensis</name>
    <dbReference type="NCBI Taxonomy" id="2750084"/>
    <lineage>
        <taxon>Bacteria</taxon>
        <taxon>Pseudomonadati</taxon>
        <taxon>Pseudomonadota</taxon>
        <taxon>Alphaproteobacteria</taxon>
        <taxon>Hyphomicrobiales</taxon>
        <taxon>Stappiaceae</taxon>
        <taxon>Pannonibacter</taxon>
    </lineage>
</organism>
<feature type="active site" description="Proton acceptor" evidence="10">
    <location>
        <position position="439"/>
    </location>
</feature>
<accession>A0A7X5F213</accession>
<comment type="function">
    <text evidence="14">Catalyzes the reduction of glutathione disulfide (GSSG) to reduced glutathione (GSH).</text>
</comment>
<dbReference type="InterPro" id="IPR023753">
    <property type="entry name" value="FAD/NAD-binding_dom"/>
</dbReference>
<comment type="similarity">
    <text evidence="1 13">Belongs to the class-I pyridine nucleotide-disulfide oxidoreductase family.</text>
</comment>
<protein>
    <recommendedName>
        <fullName evidence="14">Glutathione reductase</fullName>
        <shortName evidence="14">GRase</shortName>
        <ecNumber evidence="14">1.8.1.7</ecNumber>
    </recommendedName>
</protein>
<keyword evidence="6 13" id="KW-0560">Oxidoreductase</keyword>
<comment type="subunit">
    <text evidence="2">Homodimer.</text>
</comment>
<dbReference type="GO" id="GO:0034599">
    <property type="term" value="P:cellular response to oxidative stress"/>
    <property type="evidence" value="ECO:0007669"/>
    <property type="project" value="TreeGrafter"/>
</dbReference>
<dbReference type="Gene3D" id="3.50.50.60">
    <property type="entry name" value="FAD/NAD(P)-binding domain"/>
    <property type="match status" value="2"/>
</dbReference>
<evidence type="ECO:0000259" key="16">
    <source>
        <dbReference type="Pfam" id="PF07992"/>
    </source>
</evidence>
<dbReference type="InterPro" id="IPR001100">
    <property type="entry name" value="Pyr_nuc-diS_OxRdtase"/>
</dbReference>
<feature type="binding site" evidence="11">
    <location>
        <position position="265"/>
    </location>
    <ligand>
        <name>NAD(+)</name>
        <dbReference type="ChEBI" id="CHEBI:57540"/>
    </ligand>
</feature>
<evidence type="ECO:0000256" key="5">
    <source>
        <dbReference type="ARBA" id="ARBA00022857"/>
    </source>
</evidence>
<keyword evidence="8 13" id="KW-0676">Redox-active center</keyword>
<keyword evidence="3 13" id="KW-0285">Flavoprotein</keyword>
<dbReference type="GO" id="GO:0006749">
    <property type="term" value="P:glutathione metabolic process"/>
    <property type="evidence" value="ECO:0007669"/>
    <property type="project" value="InterPro"/>
</dbReference>
<evidence type="ECO:0000256" key="6">
    <source>
        <dbReference type="ARBA" id="ARBA00023002"/>
    </source>
</evidence>
<dbReference type="GO" id="GO:0005829">
    <property type="term" value="C:cytosol"/>
    <property type="evidence" value="ECO:0007669"/>
    <property type="project" value="TreeGrafter"/>
</dbReference>
<evidence type="ECO:0000256" key="3">
    <source>
        <dbReference type="ARBA" id="ARBA00022630"/>
    </source>
</evidence>
<dbReference type="InterPro" id="IPR012999">
    <property type="entry name" value="Pyr_OxRdtase_I_AS"/>
</dbReference>
<feature type="binding site" evidence="11">
    <location>
        <begin position="177"/>
        <end position="184"/>
    </location>
    <ligand>
        <name>NAD(+)</name>
        <dbReference type="ChEBI" id="CHEBI:57540"/>
    </ligand>
</feature>
<comment type="catalytic activity">
    <reaction evidence="9 14">
        <text>2 glutathione + NADP(+) = glutathione disulfide + NADPH + H(+)</text>
        <dbReference type="Rhea" id="RHEA:11740"/>
        <dbReference type="ChEBI" id="CHEBI:15378"/>
        <dbReference type="ChEBI" id="CHEBI:57783"/>
        <dbReference type="ChEBI" id="CHEBI:57925"/>
        <dbReference type="ChEBI" id="CHEBI:58297"/>
        <dbReference type="ChEBI" id="CHEBI:58349"/>
        <dbReference type="EC" id="1.8.1.7"/>
    </reaction>
</comment>
<reference evidence="18" key="1">
    <citation type="submission" date="2020-01" db="EMBL/GenBank/DDBJ databases">
        <authorList>
            <person name="Fang Y."/>
            <person name="Sun R."/>
            <person name="Nie L."/>
            <person name="He J."/>
            <person name="Hao L."/>
            <person name="Wang L."/>
            <person name="Su S."/>
            <person name="Lv E."/>
            <person name="Zhang Z."/>
            <person name="Xie R."/>
            <person name="Liu H."/>
        </authorList>
    </citation>
    <scope>NUCLEOTIDE SEQUENCE [LARGE SCALE GENOMIC DNA]</scope>
    <source>
        <strain evidence="18">XCT-53</strain>
    </source>
</reference>
<dbReference type="PROSITE" id="PS00076">
    <property type="entry name" value="PYRIDINE_REDOX_1"/>
    <property type="match status" value="1"/>
</dbReference>
<dbReference type="InterPro" id="IPR036188">
    <property type="entry name" value="FAD/NAD-bd_sf"/>
</dbReference>
<dbReference type="GO" id="GO:0050661">
    <property type="term" value="F:NADP binding"/>
    <property type="evidence" value="ECO:0007669"/>
    <property type="project" value="InterPro"/>
</dbReference>
<evidence type="ECO:0000313" key="17">
    <source>
        <dbReference type="EMBL" id="NBN78322.1"/>
    </source>
</evidence>
<name>A0A7X5F213_9HYPH</name>
<gene>
    <name evidence="17" type="primary">gor</name>
    <name evidence="17" type="ORF">GWI72_08590</name>
</gene>
<evidence type="ECO:0000256" key="10">
    <source>
        <dbReference type="PIRSR" id="PIRSR000350-2"/>
    </source>
</evidence>
<comment type="caution">
    <text evidence="17">The sequence shown here is derived from an EMBL/GenBank/DDBJ whole genome shotgun (WGS) entry which is preliminary data.</text>
</comment>
<feature type="disulfide bond" description="Redox-active" evidence="12">
    <location>
        <begin position="43"/>
        <end position="48"/>
    </location>
</feature>
<dbReference type="PANTHER" id="PTHR42737">
    <property type="entry name" value="GLUTATHIONE REDUCTASE"/>
    <property type="match status" value="1"/>
</dbReference>
<dbReference type="AlphaFoldDB" id="A0A7X5F213"/>
<evidence type="ECO:0000256" key="11">
    <source>
        <dbReference type="PIRSR" id="PIRSR000350-3"/>
    </source>
</evidence>
<feature type="binding site" evidence="11">
    <location>
        <position position="52"/>
    </location>
    <ligand>
        <name>FAD</name>
        <dbReference type="ChEBI" id="CHEBI:57692"/>
    </ligand>
</feature>
<evidence type="ECO:0000256" key="1">
    <source>
        <dbReference type="ARBA" id="ARBA00007532"/>
    </source>
</evidence>
<feature type="domain" description="Pyridine nucleotide-disulphide oxidoreductase dimerisation" evidence="15">
    <location>
        <begin position="341"/>
        <end position="449"/>
    </location>
</feature>
<dbReference type="Gene3D" id="3.30.390.30">
    <property type="match status" value="1"/>
</dbReference>
<proteinExistence type="inferred from homology"/>
<evidence type="ECO:0000259" key="15">
    <source>
        <dbReference type="Pfam" id="PF02852"/>
    </source>
</evidence>
<evidence type="ECO:0000256" key="9">
    <source>
        <dbReference type="ARBA" id="ARBA00049142"/>
    </source>
</evidence>
<dbReference type="EMBL" id="JAABLQ010000001">
    <property type="protein sequence ID" value="NBN78322.1"/>
    <property type="molecule type" value="Genomic_DNA"/>
</dbReference>
<evidence type="ECO:0000256" key="2">
    <source>
        <dbReference type="ARBA" id="ARBA00011738"/>
    </source>
</evidence>
<feature type="domain" description="FAD/NAD(P)-binding" evidence="16">
    <location>
        <begin position="6"/>
        <end position="321"/>
    </location>
</feature>
<evidence type="ECO:0000256" key="7">
    <source>
        <dbReference type="ARBA" id="ARBA00023157"/>
    </source>
</evidence>
<dbReference type="PIRSF" id="PIRSF000350">
    <property type="entry name" value="Mercury_reductase_MerA"/>
    <property type="match status" value="1"/>
</dbReference>
<dbReference type="PANTHER" id="PTHR42737:SF2">
    <property type="entry name" value="GLUTATHIONE REDUCTASE"/>
    <property type="match status" value="1"/>
</dbReference>
<evidence type="ECO:0000256" key="4">
    <source>
        <dbReference type="ARBA" id="ARBA00022827"/>
    </source>
</evidence>
<keyword evidence="11" id="KW-0520">NAD</keyword>